<dbReference type="AlphaFoldDB" id="L9WRU3"/>
<evidence type="ECO:0008006" key="3">
    <source>
        <dbReference type="Google" id="ProtNLM"/>
    </source>
</evidence>
<dbReference type="eggNOG" id="arCOG03828">
    <property type="taxonomic scope" value="Archaea"/>
</dbReference>
<reference evidence="1 2" key="1">
    <citation type="journal article" date="2014" name="PLoS Genet.">
        <title>Phylogenetically driven sequencing of extremely halophilic archaea reveals strategies for static and dynamic osmo-response.</title>
        <authorList>
            <person name="Becker E.A."/>
            <person name="Seitzer P.M."/>
            <person name="Tritt A."/>
            <person name="Larsen D."/>
            <person name="Krusor M."/>
            <person name="Yao A.I."/>
            <person name="Wu D."/>
            <person name="Madern D."/>
            <person name="Eisen J.A."/>
            <person name="Darling A.E."/>
            <person name="Facciotti M.T."/>
        </authorList>
    </citation>
    <scope>NUCLEOTIDE SEQUENCE [LARGE SCALE GENOMIC DNA]</scope>
    <source>
        <strain evidence="1 2">JCM 10635</strain>
    </source>
</reference>
<dbReference type="PATRIC" id="fig|1227500.6.peg.308"/>
<organism evidence="1 2">
    <name type="scientific">Natronorubrum bangense JCM 10635</name>
    <dbReference type="NCBI Taxonomy" id="1227500"/>
    <lineage>
        <taxon>Archaea</taxon>
        <taxon>Methanobacteriati</taxon>
        <taxon>Methanobacteriota</taxon>
        <taxon>Stenosarchaea group</taxon>
        <taxon>Halobacteria</taxon>
        <taxon>Halobacteriales</taxon>
        <taxon>Natrialbaceae</taxon>
        <taxon>Natronorubrum</taxon>
    </lineage>
</organism>
<proteinExistence type="predicted"/>
<keyword evidence="2" id="KW-1185">Reference proteome</keyword>
<protein>
    <recommendedName>
        <fullName evidence="3">ArsR family transcriptional regulator</fullName>
    </recommendedName>
</protein>
<dbReference type="EMBL" id="AOHY01000006">
    <property type="protein sequence ID" value="ELY52195.1"/>
    <property type="molecule type" value="Genomic_DNA"/>
</dbReference>
<gene>
    <name evidence="1" type="ORF">C494_01527</name>
</gene>
<accession>L9WRU3</accession>
<dbReference type="Proteomes" id="UP000011690">
    <property type="component" value="Unassembled WGS sequence"/>
</dbReference>
<sequence length="129" mass="14465">MEGVRMTRQRVTEEPQPVRKWNDVFTAISAEPRRQLVASLLDQPTAQSVSLPDGATPATSFGDRDTLRQELHHRHLPLLADMGFIEWDTDPLVASRGPRFEDVAVVCKSLHANASEIPESLLEGSHWLE</sequence>
<comment type="caution">
    <text evidence="1">The sequence shown here is derived from an EMBL/GenBank/DDBJ whole genome shotgun (WGS) entry which is preliminary data.</text>
</comment>
<evidence type="ECO:0000313" key="2">
    <source>
        <dbReference type="Proteomes" id="UP000011690"/>
    </source>
</evidence>
<evidence type="ECO:0000313" key="1">
    <source>
        <dbReference type="EMBL" id="ELY52195.1"/>
    </source>
</evidence>
<name>L9WRU3_9EURY</name>